<dbReference type="Gene3D" id="3.10.450.10">
    <property type="match status" value="1"/>
</dbReference>
<dbReference type="InterPro" id="IPR046350">
    <property type="entry name" value="Cystatin_sf"/>
</dbReference>
<evidence type="ECO:0000313" key="1">
    <source>
        <dbReference type="EMBL" id="KAK0409945.1"/>
    </source>
</evidence>
<dbReference type="AlphaFoldDB" id="A0AA39HQ16"/>
<dbReference type="EMBL" id="JAUCMV010000003">
    <property type="protein sequence ID" value="KAK0409945.1"/>
    <property type="molecule type" value="Genomic_DNA"/>
</dbReference>
<proteinExistence type="predicted"/>
<name>A0AA39HQ16_9BILA</name>
<reference evidence="1" key="1">
    <citation type="submission" date="2023-06" db="EMBL/GenBank/DDBJ databases">
        <title>Genomic analysis of the entomopathogenic nematode Steinernema hermaphroditum.</title>
        <authorList>
            <person name="Schwarz E.M."/>
            <person name="Heppert J.K."/>
            <person name="Baniya A."/>
            <person name="Schwartz H.T."/>
            <person name="Tan C.-H."/>
            <person name="Antoshechkin I."/>
            <person name="Sternberg P.W."/>
            <person name="Goodrich-Blair H."/>
            <person name="Dillman A.R."/>
        </authorList>
    </citation>
    <scope>NUCLEOTIDE SEQUENCE</scope>
    <source>
        <strain evidence="1">PS9179</strain>
        <tissue evidence="1">Whole animal</tissue>
    </source>
</reference>
<dbReference type="Proteomes" id="UP001175271">
    <property type="component" value="Unassembled WGS sequence"/>
</dbReference>
<comment type="caution">
    <text evidence="1">The sequence shown here is derived from an EMBL/GenBank/DDBJ whole genome shotgun (WGS) entry which is preliminary data.</text>
</comment>
<organism evidence="1 2">
    <name type="scientific">Steinernema hermaphroditum</name>
    <dbReference type="NCBI Taxonomy" id="289476"/>
    <lineage>
        <taxon>Eukaryota</taxon>
        <taxon>Metazoa</taxon>
        <taxon>Ecdysozoa</taxon>
        <taxon>Nematoda</taxon>
        <taxon>Chromadorea</taxon>
        <taxon>Rhabditida</taxon>
        <taxon>Tylenchina</taxon>
        <taxon>Panagrolaimomorpha</taxon>
        <taxon>Strongyloidoidea</taxon>
        <taxon>Steinernematidae</taxon>
        <taxon>Steinernema</taxon>
    </lineage>
</organism>
<evidence type="ECO:0000313" key="2">
    <source>
        <dbReference type="Proteomes" id="UP001175271"/>
    </source>
</evidence>
<protein>
    <submittedName>
        <fullName evidence="1">Uncharacterized protein</fullName>
    </submittedName>
</protein>
<sequence>MFARSRLHKKAKNQVLSHPKPSITIDNFKSEFFSALFSRLDTMKCCIRGEAVSNPGEEAFGGYQKCNDGYESELRTEDFKWAAVKEINAQSRDLLFRAPVCTIREEILVPGLAYVLELELVQTDCLQRLVDYEKARKKPCTPKKNARWFHYTVEIWLKDPESVSEITIKQFYELTNEL</sequence>
<keyword evidence="2" id="KW-1185">Reference proteome</keyword>
<dbReference type="SUPFAM" id="SSF54403">
    <property type="entry name" value="Cystatin/monellin"/>
    <property type="match status" value="1"/>
</dbReference>
<accession>A0AA39HQ16</accession>
<gene>
    <name evidence="1" type="ORF">QR680_004854</name>
</gene>